<dbReference type="InterPro" id="IPR019786">
    <property type="entry name" value="Zinc_finger_PHD-type_CS"/>
</dbReference>
<dbReference type="InterPro" id="IPR011011">
    <property type="entry name" value="Znf_FYVE_PHD"/>
</dbReference>
<dbReference type="EMBL" id="MU003718">
    <property type="protein sequence ID" value="KAF2803229.1"/>
    <property type="molecule type" value="Genomic_DNA"/>
</dbReference>
<evidence type="ECO:0000256" key="3">
    <source>
        <dbReference type="ARBA" id="ARBA00022833"/>
    </source>
</evidence>
<feature type="compositionally biased region" description="Acidic residues" evidence="4">
    <location>
        <begin position="83"/>
        <end position="105"/>
    </location>
</feature>
<dbReference type="GO" id="GO:0061186">
    <property type="term" value="P:negative regulation of silent mating-type cassette heterochromatin formation"/>
    <property type="evidence" value="ECO:0007669"/>
    <property type="project" value="TreeGrafter"/>
</dbReference>
<dbReference type="AlphaFoldDB" id="A0A6A6Y3M1"/>
<dbReference type="OrthoDB" id="418595at2759"/>
<dbReference type="SUPFAM" id="SSF57903">
    <property type="entry name" value="FYVE/PHD zinc finger"/>
    <property type="match status" value="1"/>
</dbReference>
<feature type="compositionally biased region" description="Polar residues" evidence="4">
    <location>
        <begin position="9"/>
        <end position="22"/>
    </location>
</feature>
<dbReference type="GeneID" id="54459223"/>
<feature type="domain" description="Zinc finger PHD-type" evidence="5">
    <location>
        <begin position="108"/>
        <end position="181"/>
    </location>
</feature>
<evidence type="ECO:0000256" key="1">
    <source>
        <dbReference type="ARBA" id="ARBA00022723"/>
    </source>
</evidence>
<feature type="compositionally biased region" description="Low complexity" evidence="4">
    <location>
        <begin position="376"/>
        <end position="391"/>
    </location>
</feature>
<evidence type="ECO:0000313" key="6">
    <source>
        <dbReference type="EMBL" id="KAF2803229.1"/>
    </source>
</evidence>
<protein>
    <recommendedName>
        <fullName evidence="5">Zinc finger PHD-type domain-containing protein</fullName>
    </recommendedName>
</protein>
<evidence type="ECO:0000259" key="5">
    <source>
        <dbReference type="SMART" id="SM00249"/>
    </source>
</evidence>
<sequence length="595" mass="65217">MSPRRSSRARTTQPRQSDPPANSTSTSSVSSGRTDRATRSNIKQSSPQKSSTPHSLSSEEVEEPVADPPVEPPQTRRRAREQDNDEDDSAKLDDELDDDIAEEEEITRCVCGQQEYPGPPSDAGKSRDGHSSGLADSETLAEDAGGLFIQCDVCKVWQHGGCVGIMDEAASPEEYFCEECRKDLHKLMTSSKGQRYSRYLPVSGYNPSKGSRKSSVSKDREPKGSRDKEKSSRASAESFTKRRSTMNSRAAWDEDEVLRKVLEASKGEGSIEGGNRKKRSRDDSEDIKQEPKRQRTGSRSPTTSPTLESDDEGPASKNTANGRQKPRGAAARSQREKELREKEKERERAEAAGRRKGRIERRRADEPETAEQTPIDDSAVPPSASESVAPDTPSTAPQPAPTHKKSGRPPQKRVSRLGRNQYTRDRDSNITAANNGASPSRTNNDNSPRSPQTSAVNGHSGNNGHDSSDGAVGGGGGGGVTKHPKAKNWRLEKMSWNDIRRPAGVMQNYISQRQVELAGVNGEKSPLRPVVLEVNGTGAGGEKERDKEMREVDARGGEEGGVDRFKSLSTLQMMDDLSRELVLWQRMVQESQAEK</sequence>
<feature type="compositionally biased region" description="Basic and acidic residues" evidence="4">
    <location>
        <begin position="333"/>
        <end position="353"/>
    </location>
</feature>
<evidence type="ECO:0000313" key="7">
    <source>
        <dbReference type="Proteomes" id="UP000504636"/>
    </source>
</evidence>
<reference evidence="8" key="3">
    <citation type="submission" date="2025-04" db="UniProtKB">
        <authorList>
            <consortium name="RefSeq"/>
        </authorList>
    </citation>
    <scope>IDENTIFICATION</scope>
    <source>
        <strain evidence="8">CBS 304.34</strain>
    </source>
</reference>
<evidence type="ECO:0000256" key="2">
    <source>
        <dbReference type="ARBA" id="ARBA00022771"/>
    </source>
</evidence>
<dbReference type="GO" id="GO:0008270">
    <property type="term" value="F:zinc ion binding"/>
    <property type="evidence" value="ECO:0007669"/>
    <property type="project" value="UniProtKB-KW"/>
</dbReference>
<dbReference type="InterPro" id="IPR001965">
    <property type="entry name" value="Znf_PHD"/>
</dbReference>
<dbReference type="PROSITE" id="PS01359">
    <property type="entry name" value="ZF_PHD_1"/>
    <property type="match status" value="1"/>
</dbReference>
<name>A0A6A6Y3M1_9PEZI</name>
<feature type="compositionally biased region" description="Basic and acidic residues" evidence="4">
    <location>
        <begin position="541"/>
        <end position="561"/>
    </location>
</feature>
<keyword evidence="3" id="KW-0862">Zinc</keyword>
<feature type="compositionally biased region" description="Polar residues" evidence="4">
    <location>
        <begin position="39"/>
        <end position="58"/>
    </location>
</feature>
<dbReference type="InterPro" id="IPR053051">
    <property type="entry name" value="HDAC_complex_subunit"/>
</dbReference>
<feature type="region of interest" description="Disordered" evidence="4">
    <location>
        <begin position="192"/>
        <end position="491"/>
    </location>
</feature>
<dbReference type="Pfam" id="PF00628">
    <property type="entry name" value="PHD"/>
    <property type="match status" value="1"/>
</dbReference>
<reference evidence="8" key="2">
    <citation type="submission" date="2020-04" db="EMBL/GenBank/DDBJ databases">
        <authorList>
            <consortium name="NCBI Genome Project"/>
        </authorList>
    </citation>
    <scope>NUCLEOTIDE SEQUENCE</scope>
    <source>
        <strain evidence="8">CBS 304.34</strain>
    </source>
</reference>
<feature type="region of interest" description="Disordered" evidence="4">
    <location>
        <begin position="1"/>
        <end position="138"/>
    </location>
</feature>
<evidence type="ECO:0000313" key="8">
    <source>
        <dbReference type="RefSeq" id="XP_033570193.1"/>
    </source>
</evidence>
<feature type="compositionally biased region" description="Basic and acidic residues" evidence="4">
    <location>
        <begin position="216"/>
        <end position="232"/>
    </location>
</feature>
<dbReference type="InterPro" id="IPR019787">
    <property type="entry name" value="Znf_PHD-finger"/>
</dbReference>
<dbReference type="SMART" id="SM00249">
    <property type="entry name" value="PHD"/>
    <property type="match status" value="1"/>
</dbReference>
<accession>A0A6A6Y3M1</accession>
<dbReference type="GO" id="GO:0033698">
    <property type="term" value="C:Rpd3L complex"/>
    <property type="evidence" value="ECO:0007669"/>
    <property type="project" value="TreeGrafter"/>
</dbReference>
<dbReference type="GO" id="GO:0061188">
    <property type="term" value="P:negative regulation of rDNA heterochromatin formation"/>
    <property type="evidence" value="ECO:0007669"/>
    <property type="project" value="TreeGrafter"/>
</dbReference>
<feature type="compositionally biased region" description="Basic residues" evidence="4">
    <location>
        <begin position="402"/>
        <end position="416"/>
    </location>
</feature>
<feature type="region of interest" description="Disordered" evidence="4">
    <location>
        <begin position="534"/>
        <end position="561"/>
    </location>
</feature>
<keyword evidence="2" id="KW-0863">Zinc-finger</keyword>
<dbReference type="RefSeq" id="XP_033570193.1">
    <property type="nucleotide sequence ID" value="XM_033718330.1"/>
</dbReference>
<proteinExistence type="predicted"/>
<dbReference type="Proteomes" id="UP000504636">
    <property type="component" value="Unplaced"/>
</dbReference>
<feature type="compositionally biased region" description="Polar residues" evidence="4">
    <location>
        <begin position="429"/>
        <end position="465"/>
    </location>
</feature>
<organism evidence="6">
    <name type="scientific">Mytilinidion resinicola</name>
    <dbReference type="NCBI Taxonomy" id="574789"/>
    <lineage>
        <taxon>Eukaryota</taxon>
        <taxon>Fungi</taxon>
        <taxon>Dikarya</taxon>
        <taxon>Ascomycota</taxon>
        <taxon>Pezizomycotina</taxon>
        <taxon>Dothideomycetes</taxon>
        <taxon>Pleosporomycetidae</taxon>
        <taxon>Mytilinidiales</taxon>
        <taxon>Mytilinidiaceae</taxon>
        <taxon>Mytilinidion</taxon>
    </lineage>
</organism>
<reference evidence="6 8" key="1">
    <citation type="journal article" date="2020" name="Stud. Mycol.">
        <title>101 Dothideomycetes genomes: a test case for predicting lifestyles and emergence of pathogens.</title>
        <authorList>
            <person name="Haridas S."/>
            <person name="Albert R."/>
            <person name="Binder M."/>
            <person name="Bloem J."/>
            <person name="Labutti K."/>
            <person name="Salamov A."/>
            <person name="Andreopoulos B."/>
            <person name="Baker S."/>
            <person name="Barry K."/>
            <person name="Bills G."/>
            <person name="Bluhm B."/>
            <person name="Cannon C."/>
            <person name="Castanera R."/>
            <person name="Culley D."/>
            <person name="Daum C."/>
            <person name="Ezra D."/>
            <person name="Gonzalez J."/>
            <person name="Henrissat B."/>
            <person name="Kuo A."/>
            <person name="Liang C."/>
            <person name="Lipzen A."/>
            <person name="Lutzoni F."/>
            <person name="Magnuson J."/>
            <person name="Mondo S."/>
            <person name="Nolan M."/>
            <person name="Ohm R."/>
            <person name="Pangilinan J."/>
            <person name="Park H.-J."/>
            <person name="Ramirez L."/>
            <person name="Alfaro M."/>
            <person name="Sun H."/>
            <person name="Tritt A."/>
            <person name="Yoshinaga Y."/>
            <person name="Zwiers L.-H."/>
            <person name="Turgeon B."/>
            <person name="Goodwin S."/>
            <person name="Spatafora J."/>
            <person name="Crous P."/>
            <person name="Grigoriev I."/>
        </authorList>
    </citation>
    <scope>NUCLEOTIDE SEQUENCE</scope>
    <source>
        <strain evidence="6 8">CBS 304.34</strain>
    </source>
</reference>
<dbReference type="PANTHER" id="PTHR47793">
    <property type="entry name" value="HISTONE DEACETYLASE COMPLEX SUBUNIT CTI6"/>
    <property type="match status" value="1"/>
</dbReference>
<feature type="compositionally biased region" description="Gly residues" evidence="4">
    <location>
        <begin position="471"/>
        <end position="480"/>
    </location>
</feature>
<dbReference type="PANTHER" id="PTHR47793:SF1">
    <property type="entry name" value="HISTONE DEACETYLASE COMPLEX SUBUNIT CTI6"/>
    <property type="match status" value="1"/>
</dbReference>
<dbReference type="Gene3D" id="3.30.40.10">
    <property type="entry name" value="Zinc/RING finger domain, C3HC4 (zinc finger)"/>
    <property type="match status" value="1"/>
</dbReference>
<evidence type="ECO:0000256" key="4">
    <source>
        <dbReference type="SAM" id="MobiDB-lite"/>
    </source>
</evidence>
<dbReference type="InterPro" id="IPR013083">
    <property type="entry name" value="Znf_RING/FYVE/PHD"/>
</dbReference>
<keyword evidence="1" id="KW-0479">Metal-binding</keyword>
<feature type="compositionally biased region" description="Low complexity" evidence="4">
    <location>
        <begin position="297"/>
        <end position="306"/>
    </location>
</feature>
<feature type="compositionally biased region" description="Basic and acidic residues" evidence="4">
    <location>
        <begin position="257"/>
        <end position="266"/>
    </location>
</feature>
<feature type="compositionally biased region" description="Basic and acidic residues" evidence="4">
    <location>
        <begin position="280"/>
        <end position="293"/>
    </location>
</feature>
<dbReference type="GO" id="GO:0070210">
    <property type="term" value="C:Rpd3L-Expanded complex"/>
    <property type="evidence" value="ECO:0007669"/>
    <property type="project" value="TreeGrafter"/>
</dbReference>
<gene>
    <name evidence="6 8" type="ORF">BDZ99DRAFT_453444</name>
</gene>
<keyword evidence="7" id="KW-1185">Reference proteome</keyword>